<sequence length="246" mass="26892">MEPTRLRLVRCLAQAYRSSKRSTLCISRAETNAITIRPVICHPSFFTRRTAPVRSIATSSFSTAFPALQPYKTHQPTSFPGSPRIHSFYDDSTSTWTFVVADPATFEAIIVDPVLDFDPISGKVSQESVKGLVGFVEKEGYKVVRICETHVHADHLTGAYALKQLLSGHPPVFIGARVVDVQDRFAPEYGLHPAEMDNAFDGFMQDGESFKVGSLTAVARSLPGHTPDSMGILIGDAVFAGDSLFL</sequence>
<organism evidence="1 2">
    <name type="scientific">Naganishia onofrii</name>
    <dbReference type="NCBI Taxonomy" id="1851511"/>
    <lineage>
        <taxon>Eukaryota</taxon>
        <taxon>Fungi</taxon>
        <taxon>Dikarya</taxon>
        <taxon>Basidiomycota</taxon>
        <taxon>Agaricomycotina</taxon>
        <taxon>Tremellomycetes</taxon>
        <taxon>Filobasidiales</taxon>
        <taxon>Filobasidiaceae</taxon>
        <taxon>Naganishia</taxon>
    </lineage>
</organism>
<dbReference type="EMBL" id="JASBWV010000011">
    <property type="protein sequence ID" value="KAJ9123741.1"/>
    <property type="molecule type" value="Genomic_DNA"/>
</dbReference>
<comment type="caution">
    <text evidence="1">The sequence shown here is derived from an EMBL/GenBank/DDBJ whole genome shotgun (WGS) entry which is preliminary data.</text>
</comment>
<evidence type="ECO:0000313" key="2">
    <source>
        <dbReference type="Proteomes" id="UP001234202"/>
    </source>
</evidence>
<accession>A0ACC2XJC6</accession>
<keyword evidence="2" id="KW-1185">Reference proteome</keyword>
<gene>
    <name evidence="1" type="ORF">QFC24_003515</name>
</gene>
<reference evidence="1" key="1">
    <citation type="submission" date="2023-04" db="EMBL/GenBank/DDBJ databases">
        <title>Draft Genome sequencing of Naganishia species isolated from polar environments using Oxford Nanopore Technology.</title>
        <authorList>
            <person name="Leo P."/>
            <person name="Venkateswaran K."/>
        </authorList>
    </citation>
    <scope>NUCLEOTIDE SEQUENCE</scope>
    <source>
        <strain evidence="1">DBVPG 5303</strain>
    </source>
</reference>
<dbReference type="Proteomes" id="UP001234202">
    <property type="component" value="Unassembled WGS sequence"/>
</dbReference>
<evidence type="ECO:0000313" key="1">
    <source>
        <dbReference type="EMBL" id="KAJ9123741.1"/>
    </source>
</evidence>
<protein>
    <submittedName>
        <fullName evidence="1">Uncharacterized protein</fullName>
    </submittedName>
</protein>
<proteinExistence type="predicted"/>
<name>A0ACC2XJC6_9TREE</name>